<dbReference type="AlphaFoldDB" id="A0A8S3QP16"/>
<organism evidence="1 2">
    <name type="scientific">Mytilus edulis</name>
    <name type="common">Blue mussel</name>
    <dbReference type="NCBI Taxonomy" id="6550"/>
    <lineage>
        <taxon>Eukaryota</taxon>
        <taxon>Metazoa</taxon>
        <taxon>Spiralia</taxon>
        <taxon>Lophotrochozoa</taxon>
        <taxon>Mollusca</taxon>
        <taxon>Bivalvia</taxon>
        <taxon>Autobranchia</taxon>
        <taxon>Pteriomorphia</taxon>
        <taxon>Mytilida</taxon>
        <taxon>Mytiloidea</taxon>
        <taxon>Mytilidae</taxon>
        <taxon>Mytilinae</taxon>
        <taxon>Mytilus</taxon>
    </lineage>
</organism>
<proteinExistence type="predicted"/>
<reference evidence="1" key="1">
    <citation type="submission" date="2021-03" db="EMBL/GenBank/DDBJ databases">
        <authorList>
            <person name="Bekaert M."/>
        </authorList>
    </citation>
    <scope>NUCLEOTIDE SEQUENCE</scope>
</reference>
<evidence type="ECO:0000313" key="1">
    <source>
        <dbReference type="EMBL" id="CAG2197314.1"/>
    </source>
</evidence>
<gene>
    <name evidence="1" type="ORF">MEDL_12161</name>
</gene>
<dbReference type="EMBL" id="CAJPWZ010000644">
    <property type="protein sequence ID" value="CAG2197314.1"/>
    <property type="molecule type" value="Genomic_DNA"/>
</dbReference>
<protein>
    <submittedName>
        <fullName evidence="1">Uncharacterized protein</fullName>
    </submittedName>
</protein>
<accession>A0A8S3QP16</accession>
<dbReference type="Proteomes" id="UP000683360">
    <property type="component" value="Unassembled WGS sequence"/>
</dbReference>
<name>A0A8S3QP16_MYTED</name>
<comment type="caution">
    <text evidence="1">The sequence shown here is derived from an EMBL/GenBank/DDBJ whole genome shotgun (WGS) entry which is preliminary data.</text>
</comment>
<dbReference type="OrthoDB" id="9979223at2759"/>
<sequence>MPEEKIKRWENEQLDTFISNIDRLKVNEILAQLTEMVENTSENSIINKVVEDVCHLLTNAAKSTFGTFTKRRKHTQNIKKSKPWFDSECKEARKKFRSSRRKLKRNHTDDRKIDEIRRDIDNIAQSGNYYCTQEIGRELSNIRNGLDHMRLDNNISSTTKFKGSPGINTYTSGPPDLDRVSNHLSHLKHVMDIENLQGKQENQLRERHHYAVQNLRGIQQDLDPHTYQAADRIRQFGDHIGVTDSYTGYRNNLSRGSREPFQMRTAWADKNCNTGYMGALNAARKFHEDRERQSAMMRPKTAPSLLGSKIQYGFNAQPKFDYRGYQTIDSIYPRSNTFHQSSGPAVSWKLNETKAENSLNKFPRESPYQTMTTTDPRGMQCMSVQEQAGINTRFPGPTEYSTKFERPPMDIPTSAFNINPTPNFHLHQRPLGTETYDAVNTEYQVRYEWPDSNKIVRMPWLRK</sequence>
<evidence type="ECO:0000313" key="2">
    <source>
        <dbReference type="Proteomes" id="UP000683360"/>
    </source>
</evidence>
<keyword evidence="2" id="KW-1185">Reference proteome</keyword>